<sequence>MGNINSLFTTNPSEILPVEVYLSDLSCDNVENLGSTRFMKVARGKTHEGVFVYKVFVRQDMAPLDPYPQRIIDIRKALMKSPNCCPIKKVLVKQKYAVMLRAFQKHTLFDRMSTRPFVVDAEKLCQKKKRDVSQLSSKDRRLKYEPVAKLINFYPSKPSVVKWSHESRNELFKSLFT</sequence>
<evidence type="ECO:0000259" key="1">
    <source>
        <dbReference type="Pfam" id="PF08164"/>
    </source>
</evidence>
<dbReference type="GO" id="GO:0045324">
    <property type="term" value="P:late endosome to vacuole transport"/>
    <property type="evidence" value="ECO:0007669"/>
    <property type="project" value="InterPro"/>
</dbReference>
<dbReference type="GO" id="GO:0004674">
    <property type="term" value="F:protein serine/threonine kinase activity"/>
    <property type="evidence" value="ECO:0007669"/>
    <property type="project" value="InterPro"/>
</dbReference>
<dbReference type="PANTHER" id="PTHR17583">
    <property type="entry name" value="PHOSPHOINOSITIDE 3-KINASE REGULATORY SUBUNIT 4"/>
    <property type="match status" value="1"/>
</dbReference>
<organism evidence="2 3">
    <name type="scientific">Caenorhabditis japonica</name>
    <dbReference type="NCBI Taxonomy" id="281687"/>
    <lineage>
        <taxon>Eukaryota</taxon>
        <taxon>Metazoa</taxon>
        <taxon>Ecdysozoa</taxon>
        <taxon>Nematoda</taxon>
        <taxon>Chromadorea</taxon>
        <taxon>Rhabditida</taxon>
        <taxon>Rhabditina</taxon>
        <taxon>Rhabditomorpha</taxon>
        <taxon>Rhabditoidea</taxon>
        <taxon>Rhabditidae</taxon>
        <taxon>Peloderinae</taxon>
        <taxon>Caenorhabditis</taxon>
    </lineage>
</organism>
<accession>A0A8R1IBE6</accession>
<dbReference type="GO" id="GO:0005634">
    <property type="term" value="C:nucleus"/>
    <property type="evidence" value="ECO:0007669"/>
    <property type="project" value="InterPro"/>
</dbReference>
<evidence type="ECO:0000313" key="2">
    <source>
        <dbReference type="EnsemblMetazoa" id="CJA32493.1"/>
    </source>
</evidence>
<feature type="domain" description="Apoptosis-antagonizing transcription factor C-terminal" evidence="1">
    <location>
        <begin position="118"/>
        <end position="176"/>
    </location>
</feature>
<dbReference type="Proteomes" id="UP000005237">
    <property type="component" value="Unassembled WGS sequence"/>
</dbReference>
<dbReference type="GO" id="GO:0006623">
    <property type="term" value="P:protein targeting to vacuole"/>
    <property type="evidence" value="ECO:0007669"/>
    <property type="project" value="TreeGrafter"/>
</dbReference>
<dbReference type="InterPro" id="IPR045162">
    <property type="entry name" value="Vps15-like"/>
</dbReference>
<reference evidence="2" key="2">
    <citation type="submission" date="2022-06" db="UniProtKB">
        <authorList>
            <consortium name="EnsemblMetazoa"/>
        </authorList>
    </citation>
    <scope>IDENTIFICATION</scope>
    <source>
        <strain evidence="2">DF5081</strain>
    </source>
</reference>
<dbReference type="EnsemblMetazoa" id="CJA32493.1">
    <property type="protein sequence ID" value="CJA32493.1"/>
    <property type="gene ID" value="WBGene00208340"/>
</dbReference>
<protein>
    <submittedName>
        <fullName evidence="2">TRAUB domain-containing protein</fullName>
    </submittedName>
</protein>
<reference evidence="3" key="1">
    <citation type="submission" date="2010-08" db="EMBL/GenBank/DDBJ databases">
        <authorList>
            <consortium name="Caenorhabditis japonica Sequencing Consortium"/>
            <person name="Wilson R.K."/>
        </authorList>
    </citation>
    <scope>NUCLEOTIDE SEQUENCE [LARGE SCALE GENOMIC DNA]</scope>
    <source>
        <strain evidence="3">DF5081</strain>
    </source>
</reference>
<dbReference type="AlphaFoldDB" id="A0A8R1IBE6"/>
<proteinExistence type="predicted"/>
<dbReference type="GO" id="GO:0005770">
    <property type="term" value="C:late endosome"/>
    <property type="evidence" value="ECO:0007669"/>
    <property type="project" value="TreeGrafter"/>
</dbReference>
<dbReference type="GO" id="GO:0034271">
    <property type="term" value="C:phosphatidylinositol 3-kinase complex, class III, type I"/>
    <property type="evidence" value="ECO:0007669"/>
    <property type="project" value="TreeGrafter"/>
</dbReference>
<dbReference type="GO" id="GO:0034272">
    <property type="term" value="C:phosphatidylinositol 3-kinase complex, class III, type II"/>
    <property type="evidence" value="ECO:0007669"/>
    <property type="project" value="TreeGrafter"/>
</dbReference>
<dbReference type="GO" id="GO:0016236">
    <property type="term" value="P:macroautophagy"/>
    <property type="evidence" value="ECO:0007669"/>
    <property type="project" value="InterPro"/>
</dbReference>
<dbReference type="PANTHER" id="PTHR17583:SF0">
    <property type="entry name" value="PHOSPHOINOSITIDE 3-KINASE REGULATORY SUBUNIT 4"/>
    <property type="match status" value="1"/>
</dbReference>
<keyword evidence="3" id="KW-1185">Reference proteome</keyword>
<name>A0A8R1IBE6_CAEJA</name>
<dbReference type="InterPro" id="IPR012617">
    <property type="entry name" value="AATF_C"/>
</dbReference>
<dbReference type="GO" id="GO:0071561">
    <property type="term" value="C:nucleus-vacuole junction"/>
    <property type="evidence" value="ECO:0007669"/>
    <property type="project" value="TreeGrafter"/>
</dbReference>
<evidence type="ECO:0000313" key="3">
    <source>
        <dbReference type="Proteomes" id="UP000005237"/>
    </source>
</evidence>
<dbReference type="Pfam" id="PF08164">
    <property type="entry name" value="TRAUB"/>
    <property type="match status" value="1"/>
</dbReference>